<comment type="similarity">
    <text evidence="6">Belongs to the dicarboxylate/amino acid:cation symporter (DAACS) (TC 2.A.23) family.</text>
</comment>
<feature type="transmembrane region" description="Helical" evidence="6">
    <location>
        <begin position="326"/>
        <end position="351"/>
    </location>
</feature>
<evidence type="ECO:0000313" key="8">
    <source>
        <dbReference type="Proteomes" id="UP000694888"/>
    </source>
</evidence>
<evidence type="ECO:0000256" key="7">
    <source>
        <dbReference type="SAM" id="MobiDB-lite"/>
    </source>
</evidence>
<dbReference type="PANTHER" id="PTHR11958:SF63">
    <property type="entry name" value="AMINO ACID TRANSPORTER"/>
    <property type="match status" value="1"/>
</dbReference>
<dbReference type="PRINTS" id="PR00173">
    <property type="entry name" value="EDTRNSPORT"/>
</dbReference>
<evidence type="ECO:0000256" key="2">
    <source>
        <dbReference type="ARBA" id="ARBA00022448"/>
    </source>
</evidence>
<evidence type="ECO:0000256" key="3">
    <source>
        <dbReference type="ARBA" id="ARBA00022692"/>
    </source>
</evidence>
<keyword evidence="5 6" id="KW-0472">Membrane</keyword>
<dbReference type="PANTHER" id="PTHR11958">
    <property type="entry name" value="SODIUM/DICARBOXYLATE SYMPORTER-RELATED"/>
    <property type="match status" value="1"/>
</dbReference>
<reference evidence="9" key="1">
    <citation type="submission" date="2025-08" db="UniProtKB">
        <authorList>
            <consortium name="RefSeq"/>
        </authorList>
    </citation>
    <scope>IDENTIFICATION</scope>
</reference>
<dbReference type="Proteomes" id="UP000694888">
    <property type="component" value="Unplaced"/>
</dbReference>
<dbReference type="GeneID" id="101853532"/>
<dbReference type="InterPro" id="IPR036458">
    <property type="entry name" value="Na:dicarbo_symporter_sf"/>
</dbReference>
<dbReference type="Gene3D" id="1.10.3860.10">
    <property type="entry name" value="Sodium:dicarboxylate symporter"/>
    <property type="match status" value="2"/>
</dbReference>
<evidence type="ECO:0000256" key="4">
    <source>
        <dbReference type="ARBA" id="ARBA00022989"/>
    </source>
</evidence>
<dbReference type="SUPFAM" id="SSF118215">
    <property type="entry name" value="Proton glutamate symport protein"/>
    <property type="match status" value="2"/>
</dbReference>
<protein>
    <recommendedName>
        <fullName evidence="6">Amino acid transporter</fullName>
    </recommendedName>
</protein>
<feature type="transmembrane region" description="Helical" evidence="6">
    <location>
        <begin position="255"/>
        <end position="272"/>
    </location>
</feature>
<feature type="transmembrane region" description="Helical" evidence="6">
    <location>
        <begin position="477"/>
        <end position="502"/>
    </location>
</feature>
<proteinExistence type="inferred from homology"/>
<dbReference type="Pfam" id="PF00375">
    <property type="entry name" value="SDF"/>
    <property type="match status" value="2"/>
</dbReference>
<feature type="compositionally biased region" description="Basic and acidic residues" evidence="7">
    <location>
        <begin position="35"/>
        <end position="45"/>
    </location>
</feature>
<keyword evidence="2 6" id="KW-0813">Transport</keyword>
<dbReference type="RefSeq" id="XP_035824371.1">
    <property type="nucleotide sequence ID" value="XM_035968478.1"/>
</dbReference>
<dbReference type="InterPro" id="IPR050746">
    <property type="entry name" value="DAACS"/>
</dbReference>
<keyword evidence="3 6" id="KW-0812">Transmembrane</keyword>
<feature type="transmembrane region" description="Helical" evidence="6">
    <location>
        <begin position="433"/>
        <end position="456"/>
    </location>
</feature>
<evidence type="ECO:0000313" key="9">
    <source>
        <dbReference type="RefSeq" id="XP_035824371.1"/>
    </source>
</evidence>
<evidence type="ECO:0000256" key="1">
    <source>
        <dbReference type="ARBA" id="ARBA00004141"/>
    </source>
</evidence>
<evidence type="ECO:0000256" key="6">
    <source>
        <dbReference type="RuleBase" id="RU361216"/>
    </source>
</evidence>
<sequence>MSADAVTATCVAIPEKGDEELMEFSRVPRENNAMMEDKRSWKEAEEGSSVNGSGSVQSQSCLRRNLFMLLLSAGIVVGFVIGVLVRSARPGDDIVMWLGALGSLNSPLPNQSVFISPQMIVSVYLSCFLNVQSDHFVLFFNFCLSVFLSPARNFFVCNRAVDIVLTLTMVSSPGTISSRDTSTKVDTRNLQTVDIVADFIRNLFPSNIVRAAISQSQTKYKEVETLSVVNVSGVMTNVTDTVLVKSLGMTSTTNLLGLIIICAALGIAASQLGRKSEPMVAFFRAGASVIFKLFDWIKWSSPVGVASLIARALISIDDLAEGFTSMGLFLLATMVGGLVYQLVFLTGLYLLLIRRNPITFLLSLARPWLISVGPPSSLIVYPEIMEIAIHKYKVDPRVPGFVLPFCTTLNRDGSCCFIVTTCLFVAQFAGTELTASLCLLTGVGGLSLILSLVLQISPKVKRGRCTIGSEKKCQPAYQFVCLFECMFVWYFSLLSILSSLAIPSVPSASVVAVLLILGSLGIPPVNIGLILAVEWMTDRLRTTTNAVSHMLAVLVTWEFTKKHLQGKTKDEEQPILTDAVQSTSPKNNL</sequence>
<feature type="transmembrane region" description="Helical" evidence="6">
    <location>
        <begin position="136"/>
        <end position="155"/>
    </location>
</feature>
<name>A0ABM1VPM9_APLCA</name>
<keyword evidence="8" id="KW-1185">Reference proteome</keyword>
<accession>A0ABM1VPM9</accession>
<keyword evidence="4 6" id="KW-1133">Transmembrane helix</keyword>
<keyword evidence="6" id="KW-0769">Symport</keyword>
<feature type="region of interest" description="Disordered" evidence="7">
    <location>
        <begin position="35"/>
        <end position="56"/>
    </location>
</feature>
<evidence type="ECO:0000256" key="5">
    <source>
        <dbReference type="ARBA" id="ARBA00023136"/>
    </source>
</evidence>
<feature type="compositionally biased region" description="Low complexity" evidence="7">
    <location>
        <begin position="47"/>
        <end position="56"/>
    </location>
</feature>
<organism evidence="8 9">
    <name type="scientific">Aplysia californica</name>
    <name type="common">California sea hare</name>
    <dbReference type="NCBI Taxonomy" id="6500"/>
    <lineage>
        <taxon>Eukaryota</taxon>
        <taxon>Metazoa</taxon>
        <taxon>Spiralia</taxon>
        <taxon>Lophotrochozoa</taxon>
        <taxon>Mollusca</taxon>
        <taxon>Gastropoda</taxon>
        <taxon>Heterobranchia</taxon>
        <taxon>Euthyneura</taxon>
        <taxon>Tectipleura</taxon>
        <taxon>Aplysiida</taxon>
        <taxon>Aplysioidea</taxon>
        <taxon>Aplysiidae</taxon>
        <taxon>Aplysia</taxon>
    </lineage>
</organism>
<dbReference type="InterPro" id="IPR001991">
    <property type="entry name" value="Na-dicarboxylate_symporter"/>
</dbReference>
<feature type="transmembrane region" description="Helical" evidence="6">
    <location>
        <begin position="508"/>
        <end position="533"/>
    </location>
</feature>
<feature type="transmembrane region" description="Helical" evidence="6">
    <location>
        <begin position="66"/>
        <end position="88"/>
    </location>
</feature>
<gene>
    <name evidence="9" type="primary">LOC101853532</name>
</gene>
<comment type="subcellular location">
    <subcellularLocation>
        <location evidence="1 6">Membrane</location>
        <topology evidence="1 6">Multi-pass membrane protein</topology>
    </subcellularLocation>
</comment>